<organism evidence="1">
    <name type="scientific">uncultured Thiotrichaceae bacterium</name>
    <dbReference type="NCBI Taxonomy" id="298394"/>
    <lineage>
        <taxon>Bacteria</taxon>
        <taxon>Pseudomonadati</taxon>
        <taxon>Pseudomonadota</taxon>
        <taxon>Gammaproteobacteria</taxon>
        <taxon>Thiotrichales</taxon>
        <taxon>Thiotrichaceae</taxon>
        <taxon>environmental samples</taxon>
    </lineage>
</organism>
<proteinExistence type="predicted"/>
<evidence type="ECO:0000313" key="1">
    <source>
        <dbReference type="EMBL" id="CAA6828499.1"/>
    </source>
</evidence>
<name>A0A6S6U9N6_9GAMM</name>
<dbReference type="AlphaFoldDB" id="A0A6S6U9N6"/>
<dbReference type="EMBL" id="CACVAY010000149">
    <property type="protein sequence ID" value="CAA6828499.1"/>
    <property type="molecule type" value="Genomic_DNA"/>
</dbReference>
<protein>
    <submittedName>
        <fullName evidence="1">Uncharacterized protein</fullName>
    </submittedName>
</protein>
<accession>A0A6S6U9N6</accession>
<reference evidence="1" key="1">
    <citation type="submission" date="2020-01" db="EMBL/GenBank/DDBJ databases">
        <authorList>
            <person name="Meier V. D."/>
            <person name="Meier V D."/>
        </authorList>
    </citation>
    <scope>NUCLEOTIDE SEQUENCE</scope>
    <source>
        <strain evidence="1">HLG_WM_MAG_07</strain>
    </source>
</reference>
<sequence length="1220" mass="142241">MSSNSPKPEDALYLLSFLDVVDRLDILLLEIRHLQQNIIHSLRAPALYLPLRYEEPYLFGQDWHETVTHSKDSTDDIRLLKDWIIRYPTPDLAMRFYNTQNEKENSEYIREEENVEKSEIKARVHHIVGMIWAGDNWARQQRRQYHALYALQILKQQIMRDKLALSRSALQARLTKEGVNRGSLDKSAFMILRQGVLHHIARYVSILKNHKQQMAESIEFGIDRNPAPSTVRRRDLGIFMDFLANRSNDIQRDILHLLTHFDQPEDMNKHTMLLFHGWSHDERVSNVQMFDKVNQLFNETHVGEKKRKQQHVGYVNTSFWTPDRPDLQPIIANPIAKTIINNVFQELDDVALSDHSDDFTGLLVKIKRELSEWAAQHSEIQAFREKSTHFIREIASDFLAASVKGTSYLYALYLLRIGDGLENQLDVGGTVKLDMVEALEQGTAPFDEQIAWYLRLRLTASWVRASNKAEEVSELDEMLINGVETVTQNLLDFLIDHKQQNRISTGVVWIELCNSLVTIISKSSVTKKTSKWRYERGRDYWFEGCKKEGKKQFPRSTRRLNIRLQNFLFRELLVQKRVANKPLGRYQEHQLEEAFNELYPLEIEAVPIPNAPGNFLRHPKHLFRHMYDIPYQSSLLRSIDMLHHALNPKALFYEMHWDVELGRGLFALALEFYAREIESPEHRLSLCINQVVFLYFSLSQKSGKGNMPLANILENWVRGSGYERDFNKKVFLRDSYMRLCDRIDDISATKINTVFSEIRKHESHNMRKLEQLAGRKLQRLLDILLDLTKDNMLDEKTDVLLTALIQFLSIRRNPKQHARGQAKAGFYNEMLHAFGDISPDKKKEFQTVNKGALLDCFLPKRMYSVMIHRHSITNYYPVPDPMGRTLQQKLKSPFENRNGQLLADILQKKPWENKDIQHKGCLVHADAAFKTKSWVTLGRFSAISKTSVRLPCKCPLPRFLSDVQREQHVYKEAFPPHFNRREITLPLQILGQSNDHDNVFALLSLSLQRRSMRLDILYRLLRAISDSHPHLKSAALEMHIEHMHSQGIKLEAFLTDGWGDILFFLSVDKNTTLRKKHIDGVFDYQEAIFEDFMVDRTEILFTPQCLDQVSDSDDYDVSLELRIMEDRWLEKSISQHEQHCKKLMTAAGKAHSIESVSMNKLPGRSDYIMRFKGKTGAIGVYSDLIRWLDGEYAEDRDEINIMRTLDHIETCIEKVVITDE</sequence>
<gene>
    <name evidence="1" type="ORF">HELGO_WM9340</name>
</gene>